<dbReference type="Proteomes" id="UP000996601">
    <property type="component" value="Unassembled WGS sequence"/>
</dbReference>
<accession>A0ABT1RCP5</accession>
<dbReference type="RefSeq" id="WP_256119589.1">
    <property type="nucleotide sequence ID" value="NZ_WHSB02000010.1"/>
</dbReference>
<reference evidence="2" key="1">
    <citation type="submission" date="2021-07" db="EMBL/GenBank/DDBJ databases">
        <title>Shinella sp. nov., a novel member of the genus Shinella from water.</title>
        <authorList>
            <person name="Deng Y."/>
        </authorList>
    </citation>
    <scope>NUCLEOTIDE SEQUENCE</scope>
    <source>
        <strain evidence="2">CPCC 100929</strain>
    </source>
</reference>
<evidence type="ECO:0000313" key="2">
    <source>
        <dbReference type="EMBL" id="MCQ4632958.1"/>
    </source>
</evidence>
<keyword evidence="1" id="KW-0812">Transmembrane</keyword>
<organism evidence="2 3">
    <name type="scientific">Shinella lacus</name>
    <dbReference type="NCBI Taxonomy" id="2654216"/>
    <lineage>
        <taxon>Bacteria</taxon>
        <taxon>Pseudomonadati</taxon>
        <taxon>Pseudomonadota</taxon>
        <taxon>Alphaproteobacteria</taxon>
        <taxon>Hyphomicrobiales</taxon>
        <taxon>Rhizobiaceae</taxon>
        <taxon>Shinella</taxon>
    </lineage>
</organism>
<evidence type="ECO:0000256" key="1">
    <source>
        <dbReference type="SAM" id="Phobius"/>
    </source>
</evidence>
<sequence length="49" mass="5184">MRLKANVMGICLLATFVLIFGSIISMVLFSAGTAPTTMSVEALAKQEAH</sequence>
<evidence type="ECO:0000313" key="3">
    <source>
        <dbReference type="Proteomes" id="UP000996601"/>
    </source>
</evidence>
<gene>
    <name evidence="2" type="ORF">GB927_023155</name>
</gene>
<feature type="transmembrane region" description="Helical" evidence="1">
    <location>
        <begin position="7"/>
        <end position="29"/>
    </location>
</feature>
<keyword evidence="1" id="KW-1133">Transmembrane helix</keyword>
<protein>
    <submittedName>
        <fullName evidence="2">Uncharacterized protein</fullName>
    </submittedName>
</protein>
<dbReference type="EMBL" id="WHSB02000010">
    <property type="protein sequence ID" value="MCQ4632958.1"/>
    <property type="molecule type" value="Genomic_DNA"/>
</dbReference>
<keyword evidence="1" id="KW-0472">Membrane</keyword>
<comment type="caution">
    <text evidence="2">The sequence shown here is derived from an EMBL/GenBank/DDBJ whole genome shotgun (WGS) entry which is preliminary data.</text>
</comment>
<name>A0ABT1RCP5_9HYPH</name>
<keyword evidence="3" id="KW-1185">Reference proteome</keyword>
<proteinExistence type="predicted"/>